<evidence type="ECO:0000313" key="1">
    <source>
        <dbReference type="EMBL" id="MBT9316043.1"/>
    </source>
</evidence>
<evidence type="ECO:0000313" key="2">
    <source>
        <dbReference type="Proteomes" id="UP000717364"/>
    </source>
</evidence>
<protein>
    <submittedName>
        <fullName evidence="1">Uncharacterized protein</fullName>
    </submittedName>
</protein>
<gene>
    <name evidence="1" type="ORF">IXB50_11490</name>
</gene>
<accession>A0A947DFF2</accession>
<sequence>MADAVTMTRFSPINFNLLPTLVLEVPVGIEVLKGLRKLTIAAPERILRHGEVYQRYRIVPDSLETSKFTFFWRSSLPAGTTHKAYYYAEWSNGQQDRQELQINVIALPQGRLFEKIPVWYSIPSDMADIWGSPDDYRRGGFNTLDIWAYLSPQEKDWGERIIKRVIDQYSAADIDVWAWPGDWWWKEAPQSADGRAMAIDGEPTKDLNLLYRGEQYSHWLTAGKRLIDHGFYTHVVDPEIYRRVDKSVGYGKRAKADFRQYLMDNEITLPEDDPSVFMRRQRQYPEAVRLWHKWRAKKYTDFFVDYRKEMEDYMESLRIDRPFRFVIYSTYHFQWDSFYGYDDYETAPPYLLTLEDPKDLSDRAFDVMAPMIYPDLYPANGRRQHYDLTLPWKDTYSLHQLVGDETPIMPLLSTGYPFTVYERDLSAEMLKYNILETIAGGAKGFGFWGEGIQDALDMAVVGNLVDKLVPAEQVILKGTPFVTAPVSGVAFVKGISSPEGALILVSEYSDISQVVEIASPMPGTVIDIETEETVAKLSEPGQTFTISLTERRARMFYVSYTPVPAGTAIR</sequence>
<keyword evidence="2" id="KW-1185">Reference proteome</keyword>
<reference evidence="1" key="1">
    <citation type="submission" date="2020-11" db="EMBL/GenBank/DDBJ databases">
        <authorList>
            <person name="Konstantinou D."/>
            <person name="Gkelis S."/>
            <person name="Popin R."/>
            <person name="Fewer D."/>
            <person name="Sivonen K."/>
        </authorList>
    </citation>
    <scope>NUCLEOTIDE SEQUENCE</scope>
    <source>
        <strain evidence="1">TAU-MAC 1115</strain>
    </source>
</reference>
<dbReference type="EMBL" id="JADOES010000019">
    <property type="protein sequence ID" value="MBT9316043.1"/>
    <property type="molecule type" value="Genomic_DNA"/>
</dbReference>
<name>A0A947DFF2_9CYAN</name>
<organism evidence="1 2">
    <name type="scientific">Leptothoe spongobia TAU-MAC 1115</name>
    <dbReference type="NCBI Taxonomy" id="1967444"/>
    <lineage>
        <taxon>Bacteria</taxon>
        <taxon>Bacillati</taxon>
        <taxon>Cyanobacteriota</taxon>
        <taxon>Cyanophyceae</taxon>
        <taxon>Nodosilineales</taxon>
        <taxon>Cymatolegaceae</taxon>
        <taxon>Leptothoe</taxon>
        <taxon>Leptothoe spongobia</taxon>
    </lineage>
</organism>
<proteinExistence type="predicted"/>
<dbReference type="Proteomes" id="UP000717364">
    <property type="component" value="Unassembled WGS sequence"/>
</dbReference>
<reference evidence="1" key="2">
    <citation type="journal article" date="2021" name="Mar. Drugs">
        <title>Genome Reduction and Secondary Metabolism of the Marine Sponge-Associated Cyanobacterium Leptothoe.</title>
        <authorList>
            <person name="Konstantinou D."/>
            <person name="Popin R.V."/>
            <person name="Fewer D.P."/>
            <person name="Sivonen K."/>
            <person name="Gkelis S."/>
        </authorList>
    </citation>
    <scope>NUCLEOTIDE SEQUENCE</scope>
    <source>
        <strain evidence="1">TAU-MAC 1115</strain>
    </source>
</reference>
<dbReference type="AlphaFoldDB" id="A0A947DFF2"/>
<comment type="caution">
    <text evidence="1">The sequence shown here is derived from an EMBL/GenBank/DDBJ whole genome shotgun (WGS) entry which is preliminary data.</text>
</comment>